<name>A0ABT4D4B0_9CLOT</name>
<protein>
    <submittedName>
        <fullName evidence="2">DUF2325 domain-containing protein</fullName>
    </submittedName>
</protein>
<evidence type="ECO:0000256" key="1">
    <source>
        <dbReference type="ARBA" id="ARBA00007189"/>
    </source>
</evidence>
<evidence type="ECO:0000313" key="2">
    <source>
        <dbReference type="EMBL" id="MCY6957110.1"/>
    </source>
</evidence>
<sequence>MSVLVVGGDKLGNIKENLRLQGFEQINHLSGRKKSQKSIKVPENTDLVLVLTDFVNHQITKALKKQIKCDSTKVLFAKRSWIHIEKSLNEFLNEC</sequence>
<gene>
    <name evidence="2" type="ORF">OW729_00675</name>
</gene>
<comment type="caution">
    <text evidence="2">The sequence shown here is derived from an EMBL/GenBank/DDBJ whole genome shotgun (WGS) entry which is preliminary data.</text>
</comment>
<organism evidence="2 3">
    <name type="scientific">Clostridium brassicae</name>
    <dbReference type="NCBI Taxonomy" id="2999072"/>
    <lineage>
        <taxon>Bacteria</taxon>
        <taxon>Bacillati</taxon>
        <taxon>Bacillota</taxon>
        <taxon>Clostridia</taxon>
        <taxon>Eubacteriales</taxon>
        <taxon>Clostridiaceae</taxon>
        <taxon>Clostridium</taxon>
    </lineage>
</organism>
<dbReference type="InterPro" id="IPR016772">
    <property type="entry name" value="UCP020408"/>
</dbReference>
<dbReference type="RefSeq" id="WP_268059469.1">
    <property type="nucleotide sequence ID" value="NZ_JAPQFJ010000001.1"/>
</dbReference>
<dbReference type="Proteomes" id="UP001144612">
    <property type="component" value="Unassembled WGS sequence"/>
</dbReference>
<proteinExistence type="inferred from homology"/>
<accession>A0ABT4D4B0</accession>
<reference evidence="2" key="1">
    <citation type="submission" date="2022-12" db="EMBL/GenBank/DDBJ databases">
        <title>Clostridium sp. nov., isolated from industrial wastewater.</title>
        <authorList>
            <person name="Jiayan W."/>
        </authorList>
    </citation>
    <scope>NUCLEOTIDE SEQUENCE</scope>
    <source>
        <strain evidence="2">ZC22-4</strain>
    </source>
</reference>
<dbReference type="EMBL" id="JAPQFJ010000001">
    <property type="protein sequence ID" value="MCY6957110.1"/>
    <property type="molecule type" value="Genomic_DNA"/>
</dbReference>
<dbReference type="PIRSF" id="PIRSF020408">
    <property type="entry name" value="UCP020408"/>
    <property type="match status" value="1"/>
</dbReference>
<comment type="similarity">
    <text evidence="1">Belongs to the UPF0751 family.</text>
</comment>
<dbReference type="Pfam" id="PF10087">
    <property type="entry name" value="DUF2325"/>
    <property type="match status" value="1"/>
</dbReference>
<evidence type="ECO:0000313" key="3">
    <source>
        <dbReference type="Proteomes" id="UP001144612"/>
    </source>
</evidence>
<keyword evidence="3" id="KW-1185">Reference proteome</keyword>